<dbReference type="OrthoDB" id="6129702at2759"/>
<dbReference type="PANTHER" id="PTHR46333:SF5">
    <property type="entry name" value="TRANSGLUTAMINASE-LIKE DOMAIN-CONTAINING PROTEIN"/>
    <property type="match status" value="1"/>
</dbReference>
<organism evidence="3 4">
    <name type="scientific">Coniella lustricola</name>
    <dbReference type="NCBI Taxonomy" id="2025994"/>
    <lineage>
        <taxon>Eukaryota</taxon>
        <taxon>Fungi</taxon>
        <taxon>Dikarya</taxon>
        <taxon>Ascomycota</taxon>
        <taxon>Pezizomycotina</taxon>
        <taxon>Sordariomycetes</taxon>
        <taxon>Sordariomycetidae</taxon>
        <taxon>Diaporthales</taxon>
        <taxon>Schizoparmaceae</taxon>
        <taxon>Coniella</taxon>
    </lineage>
</organism>
<dbReference type="EMBL" id="KZ678379">
    <property type="protein sequence ID" value="PSS02086.1"/>
    <property type="molecule type" value="Genomic_DNA"/>
</dbReference>
<feature type="compositionally biased region" description="Basic and acidic residues" evidence="1">
    <location>
        <begin position="173"/>
        <end position="188"/>
    </location>
</feature>
<dbReference type="STRING" id="2025994.A0A2T3AK95"/>
<dbReference type="Proteomes" id="UP000241462">
    <property type="component" value="Unassembled WGS sequence"/>
</dbReference>
<accession>A0A2T3AK95</accession>
<feature type="compositionally biased region" description="Polar residues" evidence="1">
    <location>
        <begin position="135"/>
        <end position="153"/>
    </location>
</feature>
<evidence type="ECO:0000313" key="3">
    <source>
        <dbReference type="EMBL" id="PSS02086.1"/>
    </source>
</evidence>
<dbReference type="AlphaFoldDB" id="A0A2T3AK95"/>
<sequence>MADTEEPQHFNSLAERIAALNKQPNFVEPKKKPPPPPPPSGATRLAARHTQQPQVTVSPPLNGHAQASPSSTPPARPVKKAPPVLPQRTNTASQPCRGASPPQLPRRDSEQVKESPALPPRRASTQSLAIRRNSNESVRSTISALSLNNTLSSDGRRLPPPLEEAILPPLPPSRKEREAAQAQDKESSRAAIASKIVKAPLLPTRSTPALPTRGGPPEGRPSLPPRLPSRPAQAHGAPDASNSVPTLPARRLPPPPANFVRTIPEVTGNTAGGTLADTAVAAPPPVPLASRPSAAQIDAVSAKSTAQQDSSCLICRDFSAPDGAATQYPPSVIDRGDPIGFLAHHLCGPFSSPTDKARAIFTWCHHNIDYDVAGFFAGCPARGTASETVFSGKAVCEGYARTFEAIAKRAGLECIVVGGHGKGFGFTPVKDGQPPPPRKASGHAWNAVKIDNGFWKLIDPCWGAGHLDGHSYKRAFNTQQFTMSNEHFGWRHFPEDSRYFYRDDHRVLSWEEYVMGPTRGERAMWYGNTLEEGISEWNSSPPQKRIQVHSGETVRFQFAKLCEHWTAERNGRGKPRLLMMNIHGVNGSKDDQVPLDTDGFWWWCDIPARDLGSPGQKVQLYGLNVLNGKDAMGITKQQFLKTKSSGGYSMSWVSIAEWELV</sequence>
<feature type="region of interest" description="Disordered" evidence="1">
    <location>
        <begin position="1"/>
        <end position="293"/>
    </location>
</feature>
<feature type="compositionally biased region" description="Pro residues" evidence="1">
    <location>
        <begin position="218"/>
        <end position="228"/>
    </location>
</feature>
<keyword evidence="4" id="KW-1185">Reference proteome</keyword>
<dbReference type="InterPro" id="IPR038765">
    <property type="entry name" value="Papain-like_cys_pep_sf"/>
</dbReference>
<dbReference type="Pfam" id="PF01841">
    <property type="entry name" value="Transglut_core"/>
    <property type="match status" value="1"/>
</dbReference>
<feature type="domain" description="Transglutaminase-like" evidence="2">
    <location>
        <begin position="348"/>
        <end position="460"/>
    </location>
</feature>
<evidence type="ECO:0000256" key="1">
    <source>
        <dbReference type="SAM" id="MobiDB-lite"/>
    </source>
</evidence>
<dbReference type="Gene3D" id="3.10.620.30">
    <property type="match status" value="1"/>
</dbReference>
<name>A0A2T3AK95_9PEZI</name>
<feature type="compositionally biased region" description="Pro residues" evidence="1">
    <location>
        <begin position="158"/>
        <end position="172"/>
    </location>
</feature>
<protein>
    <recommendedName>
        <fullName evidence="2">Transglutaminase-like domain-containing protein</fullName>
    </recommendedName>
</protein>
<reference evidence="3 4" key="1">
    <citation type="journal article" date="2018" name="Mycol. Prog.">
        <title>Coniella lustricola, a new species from submerged detritus.</title>
        <authorList>
            <person name="Raudabaugh D.B."/>
            <person name="Iturriaga T."/>
            <person name="Carver A."/>
            <person name="Mondo S."/>
            <person name="Pangilinan J."/>
            <person name="Lipzen A."/>
            <person name="He G."/>
            <person name="Amirebrahimi M."/>
            <person name="Grigoriev I.V."/>
            <person name="Miller A.N."/>
        </authorList>
    </citation>
    <scope>NUCLEOTIDE SEQUENCE [LARGE SCALE GENOMIC DNA]</scope>
    <source>
        <strain evidence="3 4">B22-T-1</strain>
    </source>
</reference>
<dbReference type="PANTHER" id="PTHR46333">
    <property type="entry name" value="CYTOKINESIS PROTEIN 3"/>
    <property type="match status" value="1"/>
</dbReference>
<gene>
    <name evidence="3" type="ORF">BD289DRAFT_478992</name>
</gene>
<evidence type="ECO:0000313" key="4">
    <source>
        <dbReference type="Proteomes" id="UP000241462"/>
    </source>
</evidence>
<proteinExistence type="predicted"/>
<dbReference type="SUPFAM" id="SSF54001">
    <property type="entry name" value="Cysteine proteinases"/>
    <property type="match status" value="1"/>
</dbReference>
<dbReference type="GO" id="GO:0005737">
    <property type="term" value="C:cytoplasm"/>
    <property type="evidence" value="ECO:0007669"/>
    <property type="project" value="TreeGrafter"/>
</dbReference>
<dbReference type="InterPro" id="IPR002931">
    <property type="entry name" value="Transglutaminase-like"/>
</dbReference>
<dbReference type="InterPro" id="IPR052557">
    <property type="entry name" value="CAP/Cytokinesis_protein"/>
</dbReference>
<evidence type="ECO:0000259" key="2">
    <source>
        <dbReference type="Pfam" id="PF01841"/>
    </source>
</evidence>
<dbReference type="InParanoid" id="A0A2T3AK95"/>
<feature type="compositionally biased region" description="Polar residues" evidence="1">
    <location>
        <begin position="49"/>
        <end position="70"/>
    </location>
</feature>